<gene>
    <name evidence="1" type="ORF">PRLR5076_06020</name>
</gene>
<name>A0A9R1C836_9BACT</name>
<dbReference type="AlphaFoldDB" id="A0A9R1C836"/>
<comment type="caution">
    <text evidence="1">The sequence shown here is derived from an EMBL/GenBank/DDBJ whole genome shotgun (WGS) entry which is preliminary data.</text>
</comment>
<sequence length="301" mass="33156">MSSCGKGGGENKAARRAAQAKARAEEQAAFKVAVTPTLDCLPFFLMKDSMLYDSTKVDLRLKPFNAHIDIDTAFVGGSVQAGATELVRAVELRRTHRVQMRAIAVTPLQWTLVGDKHNKITSLKSLANHMVAMSRFSATDWLTTIARKRAKTDDIIFSVQINDVNLRKQMILNDEMDAAWLPEPQATAALGAGNVALAKSDDEGRNFGVIVFLPTINDDASQRERQLEAVKTAYDKAVKLINTHGLKYYKALIKKYMGVDDKTISRLPKVTFPSTGGAARADILAAEKITFQKHTPRVKIQ</sequence>
<protein>
    <recommendedName>
        <fullName evidence="3">NLPA lipoprotein</fullName>
    </recommendedName>
</protein>
<evidence type="ECO:0008006" key="3">
    <source>
        <dbReference type="Google" id="ProtNLM"/>
    </source>
</evidence>
<proteinExistence type="predicted"/>
<keyword evidence="2" id="KW-1185">Reference proteome</keyword>
<dbReference type="EMBL" id="BPUB01000001">
    <property type="protein sequence ID" value="GJG57751.1"/>
    <property type="molecule type" value="Genomic_DNA"/>
</dbReference>
<dbReference type="SUPFAM" id="SSF53850">
    <property type="entry name" value="Periplasmic binding protein-like II"/>
    <property type="match status" value="1"/>
</dbReference>
<organism evidence="1 2">
    <name type="scientific">Prevotella lacticifex</name>
    <dbReference type="NCBI Taxonomy" id="2854755"/>
    <lineage>
        <taxon>Bacteria</taxon>
        <taxon>Pseudomonadati</taxon>
        <taxon>Bacteroidota</taxon>
        <taxon>Bacteroidia</taxon>
        <taxon>Bacteroidales</taxon>
        <taxon>Prevotellaceae</taxon>
        <taxon>Prevotella</taxon>
    </lineage>
</organism>
<dbReference type="Proteomes" id="UP000825483">
    <property type="component" value="Unassembled WGS sequence"/>
</dbReference>
<evidence type="ECO:0000313" key="1">
    <source>
        <dbReference type="EMBL" id="GJG57751.1"/>
    </source>
</evidence>
<dbReference type="PANTHER" id="PTHR30024">
    <property type="entry name" value="ALIPHATIC SULFONATES-BINDING PROTEIN-RELATED"/>
    <property type="match status" value="1"/>
</dbReference>
<reference evidence="1" key="1">
    <citation type="journal article" date="2022" name="Int. J. Syst. Evol. Microbiol.">
        <title>Prevotella lacticifex sp. nov., isolated from the rumen of cows.</title>
        <authorList>
            <person name="Shinkai T."/>
            <person name="Ikeyama N."/>
            <person name="Kumagai M."/>
            <person name="Ohmori H."/>
            <person name="Sakamoto M."/>
            <person name="Ohkuma M."/>
            <person name="Mitsumori M."/>
        </authorList>
    </citation>
    <scope>NUCLEOTIDE SEQUENCE</scope>
    <source>
        <strain evidence="1">R5076</strain>
    </source>
</reference>
<accession>A0A9R1C836</accession>
<evidence type="ECO:0000313" key="2">
    <source>
        <dbReference type="Proteomes" id="UP000825483"/>
    </source>
</evidence>
<dbReference type="Gene3D" id="3.40.190.10">
    <property type="entry name" value="Periplasmic binding protein-like II"/>
    <property type="match status" value="1"/>
</dbReference>